<evidence type="ECO:0000313" key="1">
    <source>
        <dbReference type="EMBL" id="GAA3714299.1"/>
    </source>
</evidence>
<sequence length="80" mass="8188">MTSHLHRIRLLAGTGIGLALSGPVLALAGHGAAARDIALAGAGLLLWERAALALTRWWTARPIPTDLPAPPQGPAARGRG</sequence>
<keyword evidence="2" id="KW-1185">Reference proteome</keyword>
<accession>A0ABP7E4T5</accession>
<reference evidence="2" key="1">
    <citation type="journal article" date="2019" name="Int. J. Syst. Evol. Microbiol.">
        <title>The Global Catalogue of Microorganisms (GCM) 10K type strain sequencing project: providing services to taxonomists for standard genome sequencing and annotation.</title>
        <authorList>
            <consortium name="The Broad Institute Genomics Platform"/>
            <consortium name="The Broad Institute Genome Sequencing Center for Infectious Disease"/>
            <person name="Wu L."/>
            <person name="Ma J."/>
        </authorList>
    </citation>
    <scope>NUCLEOTIDE SEQUENCE [LARGE SCALE GENOMIC DNA]</scope>
    <source>
        <strain evidence="2">JCM 30846</strain>
    </source>
</reference>
<dbReference type="EMBL" id="BAABEP010000004">
    <property type="protein sequence ID" value="GAA3714299.1"/>
    <property type="molecule type" value="Genomic_DNA"/>
</dbReference>
<name>A0ABP7E4T5_9ACTN</name>
<protein>
    <submittedName>
        <fullName evidence="1">Uncharacterized protein</fullName>
    </submittedName>
</protein>
<gene>
    <name evidence="1" type="ORF">GCM10023082_10060</name>
</gene>
<dbReference type="Proteomes" id="UP001499884">
    <property type="component" value="Unassembled WGS sequence"/>
</dbReference>
<dbReference type="RefSeq" id="WP_345641686.1">
    <property type="nucleotide sequence ID" value="NZ_BAABEP010000004.1"/>
</dbReference>
<proteinExistence type="predicted"/>
<comment type="caution">
    <text evidence="1">The sequence shown here is derived from an EMBL/GenBank/DDBJ whole genome shotgun (WGS) entry which is preliminary data.</text>
</comment>
<organism evidence="1 2">
    <name type="scientific">Streptomyces tremellae</name>
    <dbReference type="NCBI Taxonomy" id="1124239"/>
    <lineage>
        <taxon>Bacteria</taxon>
        <taxon>Bacillati</taxon>
        <taxon>Actinomycetota</taxon>
        <taxon>Actinomycetes</taxon>
        <taxon>Kitasatosporales</taxon>
        <taxon>Streptomycetaceae</taxon>
        <taxon>Streptomyces</taxon>
    </lineage>
</organism>
<evidence type="ECO:0000313" key="2">
    <source>
        <dbReference type="Proteomes" id="UP001499884"/>
    </source>
</evidence>